<proteinExistence type="predicted"/>
<organism evidence="2 3">
    <name type="scientific">Haemophilus parainfluenzae</name>
    <dbReference type="NCBI Taxonomy" id="729"/>
    <lineage>
        <taxon>Bacteria</taxon>
        <taxon>Pseudomonadati</taxon>
        <taxon>Pseudomonadota</taxon>
        <taxon>Gammaproteobacteria</taxon>
        <taxon>Pasteurellales</taxon>
        <taxon>Pasteurellaceae</taxon>
        <taxon>Haemophilus</taxon>
    </lineage>
</organism>
<keyword evidence="1" id="KW-1133">Transmembrane helix</keyword>
<feature type="transmembrane region" description="Helical" evidence="1">
    <location>
        <begin position="232"/>
        <end position="253"/>
    </location>
</feature>
<accession>A0A7M1NZB1</accession>
<name>A0A7M1NZB1_HAEPA</name>
<evidence type="ECO:0000256" key="1">
    <source>
        <dbReference type="SAM" id="Phobius"/>
    </source>
</evidence>
<dbReference type="AlphaFoldDB" id="A0A7M1NZB1"/>
<keyword evidence="1" id="KW-0812">Transmembrane</keyword>
<evidence type="ECO:0000313" key="2">
    <source>
        <dbReference type="EMBL" id="QOR18293.1"/>
    </source>
</evidence>
<keyword evidence="1" id="KW-0472">Membrane</keyword>
<gene>
    <name evidence="2" type="ORF">INP94_05330</name>
</gene>
<feature type="transmembrane region" description="Helical" evidence="1">
    <location>
        <begin position="114"/>
        <end position="133"/>
    </location>
</feature>
<reference evidence="2 3" key="1">
    <citation type="submission" date="2020-10" db="EMBL/GenBank/DDBJ databases">
        <title>Genomic diversity and antimicrobial resistance of Haemophilus colonising the airways of young children with cystic fibrosis.</title>
        <authorList>
            <person name="Watts S.C."/>
            <person name="Judd L.M."/>
            <person name="Carzino R."/>
            <person name="Ranganathan S."/>
            <person name="Holt K.E."/>
        </authorList>
    </citation>
    <scope>NUCLEOTIDE SEQUENCE [LARGE SCALE GENOMIC DNA]</scope>
    <source>
        <strain evidence="2 3">M1C137_2</strain>
    </source>
</reference>
<sequence length="259" mass="28710">MQINFTQIFQDSLNFMRNQRKTVLLFVGVFIASQFINALVSVPMPSLGNNPNPSQQDIINALSKVEPTALIGSFVFQQLLMSFIATFGIATIHHISQQNQNPINQGLMLTLRRFLGGVVLDIFMSLPLLFGLADVMSSSLSKDELSPLSQNALSPLAFVSMVFGLFFFVRLCLSPVHYIASNQSIGQTALQVWRAGVKRNGILIIYALITYLLLPLLVNSVGAILGTSFLSVIFGILVALFQIFILVFTYRFYSLFMKA</sequence>
<protein>
    <submittedName>
        <fullName evidence="2">Beta-methylgalactoside transporter</fullName>
    </submittedName>
</protein>
<feature type="transmembrane region" description="Helical" evidence="1">
    <location>
        <begin position="203"/>
        <end position="226"/>
    </location>
</feature>
<dbReference type="EMBL" id="CP063120">
    <property type="protein sequence ID" value="QOR18293.1"/>
    <property type="molecule type" value="Genomic_DNA"/>
</dbReference>
<feature type="transmembrane region" description="Helical" evidence="1">
    <location>
        <begin position="153"/>
        <end position="173"/>
    </location>
</feature>
<feature type="transmembrane region" description="Helical" evidence="1">
    <location>
        <begin position="23"/>
        <end position="44"/>
    </location>
</feature>
<dbReference type="RefSeq" id="WP_197544236.1">
    <property type="nucleotide sequence ID" value="NZ_CP063120.1"/>
</dbReference>
<feature type="transmembrane region" description="Helical" evidence="1">
    <location>
        <begin position="70"/>
        <end position="93"/>
    </location>
</feature>
<dbReference type="Proteomes" id="UP000595009">
    <property type="component" value="Chromosome"/>
</dbReference>
<evidence type="ECO:0000313" key="3">
    <source>
        <dbReference type="Proteomes" id="UP000595009"/>
    </source>
</evidence>